<reference evidence="1" key="2">
    <citation type="submission" date="2022-06" db="UniProtKB">
        <authorList>
            <consortium name="EnsemblMetazoa"/>
        </authorList>
    </citation>
    <scope>IDENTIFICATION</scope>
    <source>
        <strain evidence="1">DF5081</strain>
    </source>
</reference>
<dbReference type="EnsemblMetazoa" id="CJA38650.1">
    <property type="protein sequence ID" value="CJA38650.1"/>
    <property type="gene ID" value="WBGene00214497"/>
</dbReference>
<reference evidence="2" key="1">
    <citation type="submission" date="2010-08" db="EMBL/GenBank/DDBJ databases">
        <authorList>
            <consortium name="Caenorhabditis japonica Sequencing Consortium"/>
            <person name="Wilson R.K."/>
        </authorList>
    </citation>
    <scope>NUCLEOTIDE SEQUENCE [LARGE SCALE GENOMIC DNA]</scope>
    <source>
        <strain evidence="2">DF5081</strain>
    </source>
</reference>
<dbReference type="Proteomes" id="UP000005237">
    <property type="component" value="Unassembled WGS sequence"/>
</dbReference>
<accession>A0A8R1EK38</accession>
<protein>
    <submittedName>
        <fullName evidence="1">Uncharacterized protein</fullName>
    </submittedName>
</protein>
<proteinExistence type="predicted"/>
<evidence type="ECO:0000313" key="1">
    <source>
        <dbReference type="EnsemblMetazoa" id="CJA38650.1"/>
    </source>
</evidence>
<keyword evidence="2" id="KW-1185">Reference proteome</keyword>
<sequence length="83" mass="9208">MERSSCMVDLSMDLIGVRSVAPEQCRIELSNVALEVVSIQAISCKKFFDLGWKVGKVVLDFNVSRSTADVDHADIIANFVFKN</sequence>
<evidence type="ECO:0000313" key="2">
    <source>
        <dbReference type="Proteomes" id="UP000005237"/>
    </source>
</evidence>
<dbReference type="AlphaFoldDB" id="A0A8R1EK38"/>
<name>A0A8R1EK38_CAEJA</name>
<organism evidence="1 2">
    <name type="scientific">Caenorhabditis japonica</name>
    <dbReference type="NCBI Taxonomy" id="281687"/>
    <lineage>
        <taxon>Eukaryota</taxon>
        <taxon>Metazoa</taxon>
        <taxon>Ecdysozoa</taxon>
        <taxon>Nematoda</taxon>
        <taxon>Chromadorea</taxon>
        <taxon>Rhabditida</taxon>
        <taxon>Rhabditina</taxon>
        <taxon>Rhabditomorpha</taxon>
        <taxon>Rhabditoidea</taxon>
        <taxon>Rhabditidae</taxon>
        <taxon>Peloderinae</taxon>
        <taxon>Caenorhabditis</taxon>
    </lineage>
</organism>